<keyword evidence="1" id="KW-0812">Transmembrane</keyword>
<comment type="caution">
    <text evidence="2">The sequence shown here is derived from an EMBL/GenBank/DDBJ whole genome shotgun (WGS) entry which is preliminary data.</text>
</comment>
<evidence type="ECO:0000256" key="1">
    <source>
        <dbReference type="SAM" id="Phobius"/>
    </source>
</evidence>
<evidence type="ECO:0000313" key="2">
    <source>
        <dbReference type="EMBL" id="CCO48064.1"/>
    </source>
</evidence>
<dbReference type="EMBL" id="CAOF01000137">
    <property type="protein sequence ID" value="CCO48064.1"/>
    <property type="molecule type" value="Genomic_DNA"/>
</dbReference>
<proteinExistence type="predicted"/>
<gene>
    <name evidence="2" type="ORF">VIBNISOn1_450027</name>
</gene>
<keyword evidence="1" id="KW-0472">Membrane</keyword>
<feature type="transmembrane region" description="Helical" evidence="1">
    <location>
        <begin position="57"/>
        <end position="77"/>
    </location>
</feature>
<name>A0AAV2VUI8_9VIBR</name>
<sequence>MKAIAVKLILVVISTLFFSFIWLRYPQFFPSLSEDQAIKLVNFFGAKNGEQIADLELYLVMTCSFVFSVALCLAYILRRKLVTSSD</sequence>
<organism evidence="2 3">
    <name type="scientific">Vibrio nigripulchritudo SOn1</name>
    <dbReference type="NCBI Taxonomy" id="1238450"/>
    <lineage>
        <taxon>Bacteria</taxon>
        <taxon>Pseudomonadati</taxon>
        <taxon>Pseudomonadota</taxon>
        <taxon>Gammaproteobacteria</taxon>
        <taxon>Vibrionales</taxon>
        <taxon>Vibrionaceae</taxon>
        <taxon>Vibrio</taxon>
    </lineage>
</organism>
<evidence type="ECO:0000313" key="3">
    <source>
        <dbReference type="Proteomes" id="UP000018211"/>
    </source>
</evidence>
<feature type="transmembrane region" description="Helical" evidence="1">
    <location>
        <begin position="7"/>
        <end position="25"/>
    </location>
</feature>
<keyword evidence="1" id="KW-1133">Transmembrane helix</keyword>
<accession>A0AAV2VUI8</accession>
<dbReference type="Proteomes" id="UP000018211">
    <property type="component" value="Unassembled WGS sequence"/>
</dbReference>
<dbReference type="AlphaFoldDB" id="A0AAV2VUI8"/>
<reference evidence="2 3" key="1">
    <citation type="journal article" date="2013" name="ISME J.">
        <title>Comparative genomics of pathogenic lineages of Vibrio nigripulchritudo identifies virulence-associated traits.</title>
        <authorList>
            <person name="Goudenege D."/>
            <person name="Labreuche Y."/>
            <person name="Krin E."/>
            <person name="Ansquer D."/>
            <person name="Mangenot S."/>
            <person name="Calteau A."/>
            <person name="Medigue C."/>
            <person name="Mazel D."/>
            <person name="Polz M.F."/>
            <person name="Le Roux F."/>
        </authorList>
    </citation>
    <scope>NUCLEOTIDE SEQUENCE [LARGE SCALE GENOMIC DNA]</scope>
    <source>
        <strain evidence="2 3">SOn1</strain>
    </source>
</reference>
<protein>
    <submittedName>
        <fullName evidence="2">Uncharacterized protein</fullName>
    </submittedName>
</protein>